<feature type="compositionally biased region" description="Polar residues" evidence="1">
    <location>
        <begin position="13"/>
        <end position="22"/>
    </location>
</feature>
<evidence type="ECO:0000313" key="3">
    <source>
        <dbReference type="EMBL" id="SEP54083.1"/>
    </source>
</evidence>
<dbReference type="AlphaFoldDB" id="A0A1H8YPS2"/>
<reference evidence="3 4" key="1">
    <citation type="submission" date="2016-10" db="EMBL/GenBank/DDBJ databases">
        <authorList>
            <person name="de Groot N.N."/>
        </authorList>
    </citation>
    <scope>NUCLEOTIDE SEQUENCE [LARGE SCALE GENOMIC DNA]</scope>
    <source>
        <strain evidence="3 4">DSM 44993</strain>
    </source>
</reference>
<dbReference type="STRING" id="394193.SAMN04489732_13640"/>
<dbReference type="OrthoDB" id="3430276at2"/>
<dbReference type="EMBL" id="FOEF01000036">
    <property type="protein sequence ID" value="SEP54083.1"/>
    <property type="molecule type" value="Genomic_DNA"/>
</dbReference>
<feature type="region of interest" description="Disordered" evidence="1">
    <location>
        <begin position="1"/>
        <end position="22"/>
    </location>
</feature>
<dbReference type="RefSeq" id="WP_091629145.1">
    <property type="nucleotide sequence ID" value="NZ_FOEF01000036.1"/>
</dbReference>
<evidence type="ECO:0000313" key="4">
    <source>
        <dbReference type="Proteomes" id="UP000198582"/>
    </source>
</evidence>
<dbReference type="Pfam" id="PF04149">
    <property type="entry name" value="DUF397"/>
    <property type="match status" value="1"/>
</dbReference>
<evidence type="ECO:0000259" key="2">
    <source>
        <dbReference type="Pfam" id="PF04149"/>
    </source>
</evidence>
<accession>A0A1H8YPS2</accession>
<evidence type="ECO:0000256" key="1">
    <source>
        <dbReference type="SAM" id="MobiDB-lite"/>
    </source>
</evidence>
<dbReference type="Proteomes" id="UP000198582">
    <property type="component" value="Unassembled WGS sequence"/>
</dbReference>
<sequence>MSNPTHDAPEAWITSSYSGNDSATTNCVEVGFGKAGAHVRDSKDPEGGSFYLPAEAWTQLLAIASKIQVPPAE</sequence>
<keyword evidence="4" id="KW-1185">Reference proteome</keyword>
<protein>
    <recommendedName>
        <fullName evidence="2">DUF397 domain-containing protein</fullName>
    </recommendedName>
</protein>
<proteinExistence type="predicted"/>
<dbReference type="InterPro" id="IPR007278">
    <property type="entry name" value="DUF397"/>
</dbReference>
<feature type="domain" description="DUF397" evidence="2">
    <location>
        <begin position="11"/>
        <end position="62"/>
    </location>
</feature>
<name>A0A1H8YPS2_9PSEU</name>
<gene>
    <name evidence="3" type="ORF">SAMN04489732_13640</name>
</gene>
<organism evidence="3 4">
    <name type="scientific">Amycolatopsis saalfeldensis</name>
    <dbReference type="NCBI Taxonomy" id="394193"/>
    <lineage>
        <taxon>Bacteria</taxon>
        <taxon>Bacillati</taxon>
        <taxon>Actinomycetota</taxon>
        <taxon>Actinomycetes</taxon>
        <taxon>Pseudonocardiales</taxon>
        <taxon>Pseudonocardiaceae</taxon>
        <taxon>Amycolatopsis</taxon>
    </lineage>
</organism>